<organism evidence="2 3">
    <name type="scientific">Allosphingosinicella deserti</name>
    <dbReference type="NCBI Taxonomy" id="2116704"/>
    <lineage>
        <taxon>Bacteria</taxon>
        <taxon>Pseudomonadati</taxon>
        <taxon>Pseudomonadota</taxon>
        <taxon>Alphaproteobacteria</taxon>
        <taxon>Sphingomonadales</taxon>
        <taxon>Sphingomonadaceae</taxon>
        <taxon>Allosphingosinicella</taxon>
    </lineage>
</organism>
<accession>A0A2P7QUS1</accession>
<evidence type="ECO:0000313" key="2">
    <source>
        <dbReference type="EMBL" id="PSJ41711.1"/>
    </source>
</evidence>
<gene>
    <name evidence="2" type="ORF">C7I55_05335</name>
</gene>
<keyword evidence="3" id="KW-1185">Reference proteome</keyword>
<dbReference type="EMBL" id="PXYI01000002">
    <property type="protein sequence ID" value="PSJ41711.1"/>
    <property type="molecule type" value="Genomic_DNA"/>
</dbReference>
<feature type="signal peptide" evidence="1">
    <location>
        <begin position="1"/>
        <end position="26"/>
    </location>
</feature>
<proteinExistence type="predicted"/>
<comment type="caution">
    <text evidence="2">The sequence shown here is derived from an EMBL/GenBank/DDBJ whole genome shotgun (WGS) entry which is preliminary data.</text>
</comment>
<keyword evidence="1" id="KW-0732">Signal</keyword>
<dbReference type="RefSeq" id="WP_106511876.1">
    <property type="nucleotide sequence ID" value="NZ_PXYI01000002.1"/>
</dbReference>
<dbReference type="AlphaFoldDB" id="A0A2P7QUS1"/>
<feature type="chain" id="PRO_5015140558" description="DUF4105 domain-containing protein" evidence="1">
    <location>
        <begin position="27"/>
        <end position="192"/>
    </location>
</feature>
<evidence type="ECO:0000313" key="3">
    <source>
        <dbReference type="Proteomes" id="UP000241167"/>
    </source>
</evidence>
<reference evidence="2 3" key="1">
    <citation type="submission" date="2018-03" db="EMBL/GenBank/DDBJ databases">
        <title>The draft genome of Sphingosinicella sp. GL-C-18.</title>
        <authorList>
            <person name="Liu L."/>
            <person name="Li L."/>
            <person name="Liang L."/>
            <person name="Zhang X."/>
            <person name="Wang T."/>
        </authorList>
    </citation>
    <scope>NUCLEOTIDE SEQUENCE [LARGE SCALE GENOMIC DNA]</scope>
    <source>
        <strain evidence="2 3">GL-C-18</strain>
    </source>
</reference>
<evidence type="ECO:0008006" key="4">
    <source>
        <dbReference type="Google" id="ProtNLM"/>
    </source>
</evidence>
<protein>
    <recommendedName>
        <fullName evidence="4">DUF4105 domain-containing protein</fullName>
    </recommendedName>
</protein>
<evidence type="ECO:0000256" key="1">
    <source>
        <dbReference type="SAM" id="SignalP"/>
    </source>
</evidence>
<name>A0A2P7QUS1_9SPHN</name>
<sequence>MNNPLRSLSVWLAGLSLLLIAAPAAAAVQITFYSKELGASFPHAFVILEGTLDRTGERIAEDYGFTAKTVSPAILMGRVKGEVVSDHKPDYVRASDKHFTLTIKDEDYDRVIATIERWRTAKQPSYSLDKANCIHFVGEIATSLGMDGSPRKGLMRRPRSFLEALTAENRPWLVAHNAVFHRVGKAAAAPGA</sequence>
<dbReference type="OrthoDB" id="7424408at2"/>
<dbReference type="Proteomes" id="UP000241167">
    <property type="component" value="Unassembled WGS sequence"/>
</dbReference>